<proteinExistence type="predicted"/>
<dbReference type="Pfam" id="PF26576">
    <property type="entry name" value="IBH1_N"/>
    <property type="match status" value="1"/>
</dbReference>
<name>A0AAV8UAE7_9ROSI</name>
<accession>A0AAV8UAE7</accession>
<evidence type="ECO:0000313" key="5">
    <source>
        <dbReference type="Proteomes" id="UP001159364"/>
    </source>
</evidence>
<keyword evidence="1" id="KW-0805">Transcription regulation</keyword>
<keyword evidence="2" id="KW-0804">Transcription</keyword>
<evidence type="ECO:0000256" key="1">
    <source>
        <dbReference type="ARBA" id="ARBA00023015"/>
    </source>
</evidence>
<dbReference type="GO" id="GO:0006355">
    <property type="term" value="P:regulation of DNA-templated transcription"/>
    <property type="evidence" value="ECO:0007669"/>
    <property type="project" value="InterPro"/>
</dbReference>
<evidence type="ECO:0000256" key="2">
    <source>
        <dbReference type="ARBA" id="ARBA00023163"/>
    </source>
</evidence>
<reference evidence="4 5" key="1">
    <citation type="submission" date="2021-09" db="EMBL/GenBank/DDBJ databases">
        <title>Genomic insights and catalytic innovation underlie evolution of tropane alkaloids biosynthesis.</title>
        <authorList>
            <person name="Wang Y.-J."/>
            <person name="Tian T."/>
            <person name="Huang J.-P."/>
            <person name="Huang S.-X."/>
        </authorList>
    </citation>
    <scope>NUCLEOTIDE SEQUENCE [LARGE SCALE GENOMIC DNA]</scope>
    <source>
        <strain evidence="4">KIB-2018</strain>
        <tissue evidence="4">Leaf</tissue>
    </source>
</reference>
<feature type="domain" description="IBH1-like N-terminal" evidence="3">
    <location>
        <begin position="11"/>
        <end position="77"/>
    </location>
</feature>
<dbReference type="EMBL" id="JAIWQS010000008">
    <property type="protein sequence ID" value="KAJ8899449.1"/>
    <property type="molecule type" value="Genomic_DNA"/>
</dbReference>
<sequence>MTPHQISLNPSSMKARFTIVFLRALKKIRTGTPPLSSPREVFQRYRRVRTAADKSLVFAVGSRRAWSRAMLCKIRNQARRRQSFPKRIRTRPIKKNEIKKTLTDEEGGVGLANDLRKLVPGAETMDLCRLLDETAHYIRCLNTQVQVLRSVADLYSA</sequence>
<evidence type="ECO:0000313" key="4">
    <source>
        <dbReference type="EMBL" id="KAJ8899449.1"/>
    </source>
</evidence>
<dbReference type="PANTHER" id="PTHR33124:SF40">
    <property type="entry name" value="TRANSCRIPTION FACTOR IBH1"/>
    <property type="match status" value="1"/>
</dbReference>
<protein>
    <recommendedName>
        <fullName evidence="3">IBH1-like N-terminal domain-containing protein</fullName>
    </recommendedName>
</protein>
<gene>
    <name evidence="4" type="ORF">K2173_018423</name>
</gene>
<dbReference type="AlphaFoldDB" id="A0AAV8UAE7"/>
<organism evidence="4 5">
    <name type="scientific">Erythroxylum novogranatense</name>
    <dbReference type="NCBI Taxonomy" id="1862640"/>
    <lineage>
        <taxon>Eukaryota</taxon>
        <taxon>Viridiplantae</taxon>
        <taxon>Streptophyta</taxon>
        <taxon>Embryophyta</taxon>
        <taxon>Tracheophyta</taxon>
        <taxon>Spermatophyta</taxon>
        <taxon>Magnoliopsida</taxon>
        <taxon>eudicotyledons</taxon>
        <taxon>Gunneridae</taxon>
        <taxon>Pentapetalae</taxon>
        <taxon>rosids</taxon>
        <taxon>fabids</taxon>
        <taxon>Malpighiales</taxon>
        <taxon>Erythroxylaceae</taxon>
        <taxon>Erythroxylum</taxon>
    </lineage>
</organism>
<keyword evidence="5" id="KW-1185">Reference proteome</keyword>
<dbReference type="InterPro" id="IPR044660">
    <property type="entry name" value="IBH1-like"/>
</dbReference>
<evidence type="ECO:0000259" key="3">
    <source>
        <dbReference type="Pfam" id="PF26576"/>
    </source>
</evidence>
<dbReference type="Proteomes" id="UP001159364">
    <property type="component" value="Linkage Group LG08"/>
</dbReference>
<dbReference type="PANTHER" id="PTHR33124">
    <property type="entry name" value="TRANSCRIPTION FACTOR IBH1-LIKE 1"/>
    <property type="match status" value="1"/>
</dbReference>
<comment type="caution">
    <text evidence="4">The sequence shown here is derived from an EMBL/GenBank/DDBJ whole genome shotgun (WGS) entry which is preliminary data.</text>
</comment>
<dbReference type="InterPro" id="IPR059002">
    <property type="entry name" value="IBH1_N"/>
</dbReference>